<keyword evidence="4" id="KW-0411">Iron-sulfur</keyword>
<keyword evidence="1" id="KW-0004">4Fe-4S</keyword>
<feature type="domain" description="4Fe-4S His(Cys)3-ligated-type" evidence="7">
    <location>
        <begin position="74"/>
        <end position="113"/>
    </location>
</feature>
<keyword evidence="8" id="KW-0560">Oxidoreductase</keyword>
<dbReference type="AlphaFoldDB" id="A0A7M1LGT0"/>
<protein>
    <submittedName>
        <fullName evidence="8">NADH-quinone oxidoreductase subunit G</fullName>
        <ecNumber evidence="8">1.6.5.11</ecNumber>
    </submittedName>
</protein>
<accession>A0A7M1LGT0</accession>
<dbReference type="SMART" id="SM00929">
    <property type="entry name" value="NADH-G_4Fe-4S_3"/>
    <property type="match status" value="1"/>
</dbReference>
<evidence type="ECO:0000313" key="8">
    <source>
        <dbReference type="EMBL" id="QOQ87797.1"/>
    </source>
</evidence>
<dbReference type="Proteomes" id="UP000594749">
    <property type="component" value="Chromosome"/>
</dbReference>
<dbReference type="InterPro" id="IPR017896">
    <property type="entry name" value="4Fe4S_Fe-S-bd"/>
</dbReference>
<organism evidence="8 9">
    <name type="scientific">Campylobacter corcagiensis</name>
    <dbReference type="NCBI Taxonomy" id="1448857"/>
    <lineage>
        <taxon>Bacteria</taxon>
        <taxon>Pseudomonadati</taxon>
        <taxon>Campylobacterota</taxon>
        <taxon>Epsilonproteobacteria</taxon>
        <taxon>Campylobacterales</taxon>
        <taxon>Campylobacteraceae</taxon>
        <taxon>Campylobacter</taxon>
    </lineage>
</organism>
<dbReference type="GO" id="GO:0016491">
    <property type="term" value="F:oxidoreductase activity"/>
    <property type="evidence" value="ECO:0007669"/>
    <property type="project" value="UniProtKB-KW"/>
</dbReference>
<dbReference type="PROSITE" id="PS51085">
    <property type="entry name" value="2FE2S_FER_2"/>
    <property type="match status" value="1"/>
</dbReference>
<dbReference type="GO" id="GO:0046872">
    <property type="term" value="F:metal ion binding"/>
    <property type="evidence" value="ECO:0007669"/>
    <property type="project" value="UniProtKB-KW"/>
</dbReference>
<feature type="domain" description="4Fe-4S ferredoxin-type" evidence="6">
    <location>
        <begin position="196"/>
        <end position="225"/>
    </location>
</feature>
<dbReference type="SUPFAM" id="SSF54292">
    <property type="entry name" value="2Fe-2S ferredoxin-like"/>
    <property type="match status" value="1"/>
</dbReference>
<dbReference type="CDD" id="cd00207">
    <property type="entry name" value="fer2"/>
    <property type="match status" value="1"/>
</dbReference>
<dbReference type="PROSITE" id="PS51379">
    <property type="entry name" value="4FE4S_FER_2"/>
    <property type="match status" value="2"/>
</dbReference>
<dbReference type="SUPFAM" id="SSF46548">
    <property type="entry name" value="alpha-helical ferredoxin"/>
    <property type="match status" value="1"/>
</dbReference>
<dbReference type="PROSITE" id="PS51839">
    <property type="entry name" value="4FE4S_HC3"/>
    <property type="match status" value="1"/>
</dbReference>
<evidence type="ECO:0000313" key="9">
    <source>
        <dbReference type="Proteomes" id="UP000594749"/>
    </source>
</evidence>
<dbReference type="Pfam" id="PF13510">
    <property type="entry name" value="Fer2_4"/>
    <property type="match status" value="1"/>
</dbReference>
<dbReference type="InterPro" id="IPR036010">
    <property type="entry name" value="2Fe-2S_ferredoxin-like_sf"/>
</dbReference>
<evidence type="ECO:0000259" key="7">
    <source>
        <dbReference type="PROSITE" id="PS51839"/>
    </source>
</evidence>
<dbReference type="InterPro" id="IPR017900">
    <property type="entry name" value="4Fe4S_Fe_S_CS"/>
</dbReference>
<evidence type="ECO:0000259" key="5">
    <source>
        <dbReference type="PROSITE" id="PS51085"/>
    </source>
</evidence>
<dbReference type="Pfam" id="PF10588">
    <property type="entry name" value="NADH-G_4Fe-4S_3"/>
    <property type="match status" value="1"/>
</dbReference>
<dbReference type="EC" id="1.6.5.11" evidence="8"/>
<dbReference type="SUPFAM" id="SSF53706">
    <property type="entry name" value="Formate dehydrogenase/DMSO reductase, domains 1-3"/>
    <property type="match status" value="1"/>
</dbReference>
<dbReference type="PANTHER" id="PTHR24960:SF84">
    <property type="entry name" value="HYDROGENASE SUBUNIT"/>
    <property type="match status" value="1"/>
</dbReference>
<dbReference type="PANTHER" id="PTHR24960">
    <property type="entry name" value="PHOTOSYSTEM I IRON-SULFUR CENTER-RELATED"/>
    <property type="match status" value="1"/>
</dbReference>
<feature type="domain" description="4Fe-4S ferredoxin-type" evidence="6">
    <location>
        <begin position="132"/>
        <end position="161"/>
    </location>
</feature>
<dbReference type="PROSITE" id="PS00198">
    <property type="entry name" value="4FE4S_FER_1"/>
    <property type="match status" value="1"/>
</dbReference>
<dbReference type="Gene3D" id="3.10.20.740">
    <property type="match status" value="1"/>
</dbReference>
<reference evidence="8 9" key="1">
    <citation type="submission" date="2020-10" db="EMBL/GenBank/DDBJ databases">
        <title>Campylobacter and Helicobacter PacBio genomes.</title>
        <authorList>
            <person name="Lane C."/>
        </authorList>
    </citation>
    <scope>NUCLEOTIDE SEQUENCE [LARGE SCALE GENOMIC DNA]</scope>
    <source>
        <strain evidence="8 9">2016D-0077</strain>
    </source>
</reference>
<dbReference type="InterPro" id="IPR001041">
    <property type="entry name" value="2Fe-2S_ferredoxin-type"/>
</dbReference>
<dbReference type="Gene3D" id="3.30.70.20">
    <property type="match status" value="1"/>
</dbReference>
<dbReference type="NCBIfam" id="NF006305">
    <property type="entry name" value="PRK08493.1"/>
    <property type="match status" value="1"/>
</dbReference>
<gene>
    <name evidence="8" type="ORF">IMC76_03025</name>
</gene>
<dbReference type="Pfam" id="PF00037">
    <property type="entry name" value="Fer4"/>
    <property type="match status" value="1"/>
</dbReference>
<dbReference type="GO" id="GO:0051539">
    <property type="term" value="F:4 iron, 4 sulfur cluster binding"/>
    <property type="evidence" value="ECO:0007669"/>
    <property type="project" value="UniProtKB-KW"/>
</dbReference>
<evidence type="ECO:0000256" key="1">
    <source>
        <dbReference type="ARBA" id="ARBA00022485"/>
    </source>
</evidence>
<evidence type="ECO:0000256" key="4">
    <source>
        <dbReference type="ARBA" id="ARBA00023014"/>
    </source>
</evidence>
<evidence type="ECO:0000256" key="3">
    <source>
        <dbReference type="ARBA" id="ARBA00023004"/>
    </source>
</evidence>
<keyword evidence="3" id="KW-0408">Iron</keyword>
<keyword evidence="2" id="KW-0479">Metal-binding</keyword>
<dbReference type="EMBL" id="CP063078">
    <property type="protein sequence ID" value="QOQ87797.1"/>
    <property type="molecule type" value="Genomic_DNA"/>
</dbReference>
<name>A0A7M1LGT0_9BACT</name>
<feature type="domain" description="2Fe-2S ferredoxin-type" evidence="5">
    <location>
        <begin position="1"/>
        <end position="74"/>
    </location>
</feature>
<sequence>MIWIDGKAINCDESESILNVARKNGIYIPAICYLSGCSPTLACRLCMVEADGKVVYSCNAKAKDGLKITTNSPELNEARKAIMQTYCVNHPLECGVCDQSGECELQNMVFHMKVSEVPYAIKDSYKPVQKWGIVEYEPALCIVCERCVTVCKDKIGENRLKTVPRNADQLPKEYKDELPKDAYAVWNKFQKSLIGLASGKDYLECSQCGECAAVCPVGALTESHFTYTTNAWELTKIPSSNPHASDCELIYYEIKPTSIEDRTPKIYRVSNDFFFGEIDKAARFGYDFNNGFGVKDEIKFKSIVENIKNGTIKNIKFSSFITNEEARILELLSKKYGLNLVNDEAKKYQEFLNIFSDYSGMTLYSGDVDSIKEADFIVVAGSFLRYDAPNLSYKVNNALKINKASGYYFHPIEDSVVEGYSKNFKTITHKPNLDIEILLFILQKFGTNLPVWIADKLVYDEKEIKDLKEETTKMVEFSKFAEVLGVNEEEFDKLSKDKKTPVLIIGEDYIKSKNAPTLAKLLGYIQRFTSFKIIIIPPRTNSLGVAKICTISKPDTNKKTLGYNEKADFEFGVYEGLNAPSLNQQEGTFLNLDRRVVPINPALPYYGYELNDIAKALGLDAKHTIDYSENLGDEFKSVKFDDLENFYDNGGKNHRGYKLEPKKIVGVIDSEFDIENKALNLDSFIYLANPISQFSKFTARSSIGEVAYLYAGAKFLKDHGLEDKDIVEINGISLGVKLDSEIEGAYLPYFDDKIEVEKFFKTRYENLEIKRLKDE</sequence>
<dbReference type="InterPro" id="IPR019574">
    <property type="entry name" value="NADH_UbQ_OxRdtase_Gsu_4Fe4S-bd"/>
</dbReference>
<proteinExistence type="predicted"/>
<keyword evidence="9" id="KW-1185">Reference proteome</keyword>
<dbReference type="InterPro" id="IPR050157">
    <property type="entry name" value="PSI_iron-sulfur_center"/>
</dbReference>
<evidence type="ECO:0000256" key="2">
    <source>
        <dbReference type="ARBA" id="ARBA00022723"/>
    </source>
</evidence>
<evidence type="ECO:0000259" key="6">
    <source>
        <dbReference type="PROSITE" id="PS51379"/>
    </source>
</evidence>
<dbReference type="OrthoDB" id="9816402at2"/>